<feature type="transmembrane region" description="Helical" evidence="8">
    <location>
        <begin position="162"/>
        <end position="184"/>
    </location>
</feature>
<dbReference type="NCBIfam" id="TIGR01297">
    <property type="entry name" value="CDF"/>
    <property type="match status" value="1"/>
</dbReference>
<gene>
    <name evidence="11" type="ORF">COJ15_36265</name>
</gene>
<feature type="transmembrane region" description="Helical" evidence="8">
    <location>
        <begin position="190"/>
        <end position="210"/>
    </location>
</feature>
<organism evidence="11 12">
    <name type="scientific">Bacillus thuringiensis</name>
    <dbReference type="NCBI Taxonomy" id="1428"/>
    <lineage>
        <taxon>Bacteria</taxon>
        <taxon>Bacillati</taxon>
        <taxon>Bacillota</taxon>
        <taxon>Bacilli</taxon>
        <taxon>Bacillales</taxon>
        <taxon>Bacillaceae</taxon>
        <taxon>Bacillus</taxon>
        <taxon>Bacillus cereus group</taxon>
    </lineage>
</organism>
<feature type="transmembrane region" description="Helical" evidence="8">
    <location>
        <begin position="95"/>
        <end position="112"/>
    </location>
</feature>
<accession>A0A9X6WGV5</accession>
<evidence type="ECO:0000256" key="3">
    <source>
        <dbReference type="ARBA" id="ARBA00022448"/>
    </source>
</evidence>
<feature type="transmembrane region" description="Helical" evidence="8">
    <location>
        <begin position="132"/>
        <end position="150"/>
    </location>
</feature>
<dbReference type="SUPFAM" id="SSF161111">
    <property type="entry name" value="Cation efflux protein transmembrane domain-like"/>
    <property type="match status" value="1"/>
</dbReference>
<evidence type="ECO:0000256" key="4">
    <source>
        <dbReference type="ARBA" id="ARBA00022692"/>
    </source>
</evidence>
<proteinExistence type="inferred from homology"/>
<keyword evidence="3" id="KW-0813">Transport</keyword>
<dbReference type="Proteomes" id="UP000224003">
    <property type="component" value="Unassembled WGS sequence"/>
</dbReference>
<dbReference type="Pfam" id="PF01545">
    <property type="entry name" value="Cation_efflux"/>
    <property type="match status" value="1"/>
</dbReference>
<dbReference type="SUPFAM" id="SSF160240">
    <property type="entry name" value="Cation efflux protein cytoplasmic domain-like"/>
    <property type="match status" value="1"/>
</dbReference>
<feature type="transmembrane region" description="Helical" evidence="8">
    <location>
        <begin position="65"/>
        <end position="83"/>
    </location>
</feature>
<sequence>MIFFLLKRCNMGHEHNHNHSHSNKKVLFFAFFITTLFALLEVIYGFITGSLLLLSEGGHMLSDGLSLGLAFFAVVLATKAATATKMFGYKRAEPIAAFLNGLGLIAIPIFVICEAVKRLIYGSGQILSKEMLVVAAIGLVVNLAVAFALSRGEKDNINVRAAALHVLADLLSSVSTIIVSLLIMFFDFTIIDPIASIIVSLIILSGGWKITRESLNILMEGKPKGFDVEELKKEILNVDGVSTIEDIKVWSLSGDSHYLNAHITISDETKYKEIMENLHELTHKYELRETVQITY</sequence>
<evidence type="ECO:0000256" key="2">
    <source>
        <dbReference type="ARBA" id="ARBA00008873"/>
    </source>
</evidence>
<keyword evidence="6" id="KW-0406">Ion transport</keyword>
<feature type="transmembrane region" description="Helical" evidence="8">
    <location>
        <begin position="26"/>
        <end position="53"/>
    </location>
</feature>
<dbReference type="Pfam" id="PF16916">
    <property type="entry name" value="ZT_dimer"/>
    <property type="match status" value="1"/>
</dbReference>
<dbReference type="InterPro" id="IPR050681">
    <property type="entry name" value="CDF/SLC30A"/>
</dbReference>
<evidence type="ECO:0000259" key="9">
    <source>
        <dbReference type="Pfam" id="PF01545"/>
    </source>
</evidence>
<evidence type="ECO:0000256" key="6">
    <source>
        <dbReference type="ARBA" id="ARBA00023065"/>
    </source>
</evidence>
<dbReference type="InterPro" id="IPR058533">
    <property type="entry name" value="Cation_efflux_TM"/>
</dbReference>
<comment type="subcellular location">
    <subcellularLocation>
        <location evidence="1">Membrane</location>
        <topology evidence="1">Multi-pass membrane protein</topology>
    </subcellularLocation>
</comment>
<evidence type="ECO:0000256" key="1">
    <source>
        <dbReference type="ARBA" id="ARBA00004141"/>
    </source>
</evidence>
<dbReference type="InterPro" id="IPR002524">
    <property type="entry name" value="Cation_efflux"/>
</dbReference>
<keyword evidence="5 8" id="KW-1133">Transmembrane helix</keyword>
<evidence type="ECO:0000256" key="5">
    <source>
        <dbReference type="ARBA" id="ARBA00022989"/>
    </source>
</evidence>
<protein>
    <submittedName>
        <fullName evidence="11">Cation transporter</fullName>
    </submittedName>
</protein>
<dbReference type="InterPro" id="IPR036837">
    <property type="entry name" value="Cation_efflux_CTD_sf"/>
</dbReference>
<dbReference type="AlphaFoldDB" id="A0A9X6WGV5"/>
<dbReference type="Gene3D" id="1.20.1510.10">
    <property type="entry name" value="Cation efflux protein transmembrane domain"/>
    <property type="match status" value="1"/>
</dbReference>
<name>A0A9X6WGV5_BACTU</name>
<feature type="domain" description="Cation efflux protein cytoplasmic" evidence="10">
    <location>
        <begin position="223"/>
        <end position="283"/>
    </location>
</feature>
<dbReference type="InterPro" id="IPR027469">
    <property type="entry name" value="Cation_efflux_TMD_sf"/>
</dbReference>
<dbReference type="InterPro" id="IPR027470">
    <property type="entry name" value="Cation_efflux_CTD"/>
</dbReference>
<evidence type="ECO:0000313" key="11">
    <source>
        <dbReference type="EMBL" id="PFJ24777.1"/>
    </source>
</evidence>
<comment type="caution">
    <text evidence="11">The sequence shown here is derived from an EMBL/GenBank/DDBJ whole genome shotgun (WGS) entry which is preliminary data.</text>
</comment>
<feature type="domain" description="Cation efflux protein transmembrane" evidence="9">
    <location>
        <begin position="27"/>
        <end position="219"/>
    </location>
</feature>
<keyword evidence="7 8" id="KW-0472">Membrane</keyword>
<dbReference type="PANTHER" id="PTHR11562:SF17">
    <property type="entry name" value="RE54080P-RELATED"/>
    <property type="match status" value="1"/>
</dbReference>
<reference evidence="11 12" key="1">
    <citation type="submission" date="2017-09" db="EMBL/GenBank/DDBJ databases">
        <title>Large-scale bioinformatics analysis of Bacillus genomes uncovers conserved roles of natural products in bacterial physiology.</title>
        <authorList>
            <consortium name="Agbiome Team Llc"/>
            <person name="Bleich R.M."/>
            <person name="Grubbs K.J."/>
            <person name="Santa Maria K.C."/>
            <person name="Allen S.E."/>
            <person name="Farag S."/>
            <person name="Shank E.A."/>
            <person name="Bowers A."/>
        </authorList>
    </citation>
    <scope>NUCLEOTIDE SEQUENCE [LARGE SCALE GENOMIC DNA]</scope>
    <source>
        <strain evidence="11 12">AFS085496</strain>
    </source>
</reference>
<dbReference type="EMBL" id="NUVX01000126">
    <property type="protein sequence ID" value="PFJ24777.1"/>
    <property type="molecule type" value="Genomic_DNA"/>
</dbReference>
<dbReference type="GO" id="GO:0005886">
    <property type="term" value="C:plasma membrane"/>
    <property type="evidence" value="ECO:0007669"/>
    <property type="project" value="TreeGrafter"/>
</dbReference>
<keyword evidence="4 8" id="KW-0812">Transmembrane</keyword>
<evidence type="ECO:0000256" key="7">
    <source>
        <dbReference type="ARBA" id="ARBA00023136"/>
    </source>
</evidence>
<dbReference type="GO" id="GO:0005385">
    <property type="term" value="F:zinc ion transmembrane transporter activity"/>
    <property type="evidence" value="ECO:0007669"/>
    <property type="project" value="TreeGrafter"/>
</dbReference>
<comment type="similarity">
    <text evidence="2">Belongs to the cation diffusion facilitator (CDF) transporter (TC 2.A.4) family. SLC30A subfamily.</text>
</comment>
<evidence type="ECO:0000256" key="8">
    <source>
        <dbReference type="SAM" id="Phobius"/>
    </source>
</evidence>
<evidence type="ECO:0000313" key="12">
    <source>
        <dbReference type="Proteomes" id="UP000224003"/>
    </source>
</evidence>
<dbReference type="PANTHER" id="PTHR11562">
    <property type="entry name" value="CATION EFFLUX PROTEIN/ ZINC TRANSPORTER"/>
    <property type="match status" value="1"/>
</dbReference>
<evidence type="ECO:0000259" key="10">
    <source>
        <dbReference type="Pfam" id="PF16916"/>
    </source>
</evidence>